<feature type="compositionally biased region" description="Low complexity" evidence="1">
    <location>
        <begin position="255"/>
        <end position="287"/>
    </location>
</feature>
<evidence type="ECO:0000256" key="1">
    <source>
        <dbReference type="SAM" id="MobiDB-lite"/>
    </source>
</evidence>
<feature type="compositionally biased region" description="Polar residues" evidence="1">
    <location>
        <begin position="131"/>
        <end position="140"/>
    </location>
</feature>
<organism evidence="2">
    <name type="scientific">Stegastes partitus</name>
    <name type="common">bicolor damselfish</name>
    <dbReference type="NCBI Taxonomy" id="144197"/>
    <lineage>
        <taxon>Eukaryota</taxon>
        <taxon>Metazoa</taxon>
        <taxon>Chordata</taxon>
        <taxon>Craniata</taxon>
        <taxon>Vertebrata</taxon>
        <taxon>Euteleostomi</taxon>
        <taxon>Actinopterygii</taxon>
        <taxon>Neopterygii</taxon>
        <taxon>Teleostei</taxon>
        <taxon>Neoteleostei</taxon>
        <taxon>Acanthomorphata</taxon>
        <taxon>Ovalentaria</taxon>
        <taxon>Pomacentridae</taxon>
        <taxon>Stegastes</taxon>
    </lineage>
</organism>
<proteinExistence type="predicted"/>
<dbReference type="InterPro" id="IPR026152">
    <property type="entry name" value="SARG"/>
</dbReference>
<gene>
    <name evidence="4" type="primary">LOC103372892</name>
</gene>
<keyword evidence="3" id="KW-1185">Reference proteome</keyword>
<dbReference type="GeneTree" id="ENSGT00390000017874"/>
<sequence>MPESETWPGGVAMESLSNMDSAGSCDSVISMNSGYSEDSMEHLSAEERACLMYLEETIEALEVQEDSGLSNDEPELGSQAEKMDQIRVNDISSLTSDGSGSHGMSTSASHLAESASTALSIEGKTEHHALNPTTEPQFTPASAADIKGLESRDLVAQPNLPGCTSNTQPEVLGSDAGDVDPKSTGVLLSPGQSAQASEVDEGLIPPPSDFMDEPDPPSQPVTVEDLLKSAGASSSKSGAPVDVELLRQRASANKPSVSSSVIEQPSSKLPSKVPPSLSVPLVPSGPLISPPPEVAEPKSPPVVAPKPKKLPANIILKSHKAAAAGSNGNSGHSVPTSSDRLVLDPQRVRMEALRKLGLLKSSESDSGPALSPKLSPKTRRSWAAPSPPISPAFLQTPPLTPSYSNVHSPPPTSVASPAAVLPTAASPAPSVEPPDILPAPAAFSDPISPLPSDNELSAIKDVTETTVNNPPLTPPALVKQLTPPRVTGIKSATLERSGLGLSSYKAEAGLDVGGQQSPSQLRNTRPRPASLGSGREFSNAKGGDLQAKPTTSKEPDSQRSLPAPTAPQHSRDSQKLPRSQGISVLICPRAENEEDRREALKKLGLLRD</sequence>
<feature type="compositionally biased region" description="Low complexity" evidence="1">
    <location>
        <begin position="321"/>
        <end position="333"/>
    </location>
</feature>
<evidence type="ECO:0000313" key="2">
    <source>
        <dbReference type="Ensembl" id="ENSSPAP00000007725.1"/>
    </source>
</evidence>
<dbReference type="PANTHER" id="PTHR21555">
    <property type="entry name" value="SPECIFICALLY ANDROGEN-REGULATED GENE PROTEIN"/>
    <property type="match status" value="1"/>
</dbReference>
<feature type="compositionally biased region" description="Low complexity" evidence="1">
    <location>
        <begin position="228"/>
        <end position="239"/>
    </location>
</feature>
<feature type="compositionally biased region" description="Low complexity" evidence="1">
    <location>
        <begin position="413"/>
        <end position="422"/>
    </location>
</feature>
<evidence type="ECO:0000313" key="3">
    <source>
        <dbReference type="Proteomes" id="UP000694891"/>
    </source>
</evidence>
<name>A0A3B4ZH61_9TELE</name>
<reference evidence="2" key="1">
    <citation type="submission" date="2023-09" db="UniProtKB">
        <authorList>
            <consortium name="Ensembl"/>
        </authorList>
    </citation>
    <scope>IDENTIFICATION</scope>
</reference>
<feature type="compositionally biased region" description="Polar residues" evidence="1">
    <location>
        <begin position="90"/>
        <end position="119"/>
    </location>
</feature>
<evidence type="ECO:0000313" key="4">
    <source>
        <dbReference type="RefSeq" id="XP_008300886.1"/>
    </source>
</evidence>
<dbReference type="AlphaFoldDB" id="A0A3B4ZH61"/>
<dbReference type="RefSeq" id="XP_008300886.1">
    <property type="nucleotide sequence ID" value="XM_008302664.1"/>
</dbReference>
<feature type="compositionally biased region" description="Polar residues" evidence="1">
    <location>
        <begin position="514"/>
        <end position="523"/>
    </location>
</feature>
<accession>A0A3B4ZH61</accession>
<reference evidence="4" key="2">
    <citation type="submission" date="2025-04" db="UniProtKB">
        <authorList>
            <consortium name="RefSeq"/>
        </authorList>
    </citation>
    <scope>IDENTIFICATION</scope>
</reference>
<dbReference type="GeneID" id="103372892"/>
<dbReference type="Proteomes" id="UP000694891">
    <property type="component" value="Unplaced"/>
</dbReference>
<feature type="compositionally biased region" description="Pro residues" evidence="1">
    <location>
        <begin position="288"/>
        <end position="304"/>
    </location>
</feature>
<feature type="region of interest" description="Disordered" evidence="1">
    <location>
        <begin position="63"/>
        <end position="596"/>
    </location>
</feature>
<dbReference type="STRING" id="144197.ENSSPAP00000007725"/>
<dbReference type="Pfam" id="PF15385">
    <property type="entry name" value="SARG"/>
    <property type="match status" value="1"/>
</dbReference>
<protein>
    <submittedName>
        <fullName evidence="2 4">Specifically androgen-regulated gene protein-like</fullName>
    </submittedName>
</protein>
<dbReference type="OrthoDB" id="9898538at2759"/>
<dbReference type="PANTHER" id="PTHR21555:SF0">
    <property type="entry name" value="SPECIFICALLY ANDROGEN-REGULATED GENE PROTEIN"/>
    <property type="match status" value="1"/>
</dbReference>
<feature type="region of interest" description="Disordered" evidence="1">
    <location>
        <begin position="1"/>
        <end position="27"/>
    </location>
</feature>
<dbReference type="Ensembl" id="ENSSPAT00000007872.1">
    <property type="protein sequence ID" value="ENSSPAP00000007725.1"/>
    <property type="gene ID" value="ENSSPAG00000005906.1"/>
</dbReference>